<keyword evidence="1" id="KW-0472">Membrane</keyword>
<accession>A0A0F9Q686</accession>
<keyword evidence="1" id="KW-1133">Transmembrane helix</keyword>
<feature type="transmembrane region" description="Helical" evidence="1">
    <location>
        <begin position="21"/>
        <end position="41"/>
    </location>
</feature>
<dbReference type="AlphaFoldDB" id="A0A0F9Q686"/>
<protein>
    <submittedName>
        <fullName evidence="2">Uncharacterized protein</fullName>
    </submittedName>
</protein>
<organism evidence="2">
    <name type="scientific">marine sediment metagenome</name>
    <dbReference type="NCBI Taxonomy" id="412755"/>
    <lineage>
        <taxon>unclassified sequences</taxon>
        <taxon>metagenomes</taxon>
        <taxon>ecological metagenomes</taxon>
    </lineage>
</organism>
<keyword evidence="1" id="KW-0812">Transmembrane</keyword>
<comment type="caution">
    <text evidence="2">The sequence shown here is derived from an EMBL/GenBank/DDBJ whole genome shotgun (WGS) entry which is preliminary data.</text>
</comment>
<name>A0A0F9Q686_9ZZZZ</name>
<sequence length="51" mass="5885">MRKALREMAWTTGSHYRLRKALSAGIEIVVTWAVLMLLYWIGFEVIAALTF</sequence>
<evidence type="ECO:0000256" key="1">
    <source>
        <dbReference type="SAM" id="Phobius"/>
    </source>
</evidence>
<reference evidence="2" key="1">
    <citation type="journal article" date="2015" name="Nature">
        <title>Complex archaea that bridge the gap between prokaryotes and eukaryotes.</title>
        <authorList>
            <person name="Spang A."/>
            <person name="Saw J.H."/>
            <person name="Jorgensen S.L."/>
            <person name="Zaremba-Niedzwiedzka K."/>
            <person name="Martijn J."/>
            <person name="Lind A.E."/>
            <person name="van Eijk R."/>
            <person name="Schleper C."/>
            <person name="Guy L."/>
            <person name="Ettema T.J."/>
        </authorList>
    </citation>
    <scope>NUCLEOTIDE SEQUENCE</scope>
</reference>
<dbReference type="EMBL" id="LAZR01005325">
    <property type="protein sequence ID" value="KKN00868.1"/>
    <property type="molecule type" value="Genomic_DNA"/>
</dbReference>
<proteinExistence type="predicted"/>
<evidence type="ECO:0000313" key="2">
    <source>
        <dbReference type="EMBL" id="KKN00868.1"/>
    </source>
</evidence>
<gene>
    <name evidence="2" type="ORF">LCGC14_1133410</name>
</gene>